<gene>
    <name evidence="2" type="ORF">CWE09_02230</name>
</gene>
<dbReference type="PANTHER" id="PTHR35802">
    <property type="entry name" value="PROTEASE SYNTHASE AND SPORULATION PROTEIN PAI 2"/>
    <property type="match status" value="1"/>
</dbReference>
<name>A0A432W6A8_9GAMM</name>
<dbReference type="OrthoDB" id="9794948at2"/>
<comment type="caution">
    <text evidence="2">The sequence shown here is derived from an EMBL/GenBank/DDBJ whole genome shotgun (WGS) entry which is preliminary data.</text>
</comment>
<dbReference type="Proteomes" id="UP000288293">
    <property type="component" value="Unassembled WGS sequence"/>
</dbReference>
<proteinExistence type="predicted"/>
<accession>A0A432W6A8</accession>
<dbReference type="Gene3D" id="2.30.110.10">
    <property type="entry name" value="Electron Transport, Fmn-binding Protein, Chain A"/>
    <property type="match status" value="1"/>
</dbReference>
<dbReference type="InterPro" id="IPR012349">
    <property type="entry name" value="Split_barrel_FMN-bd"/>
</dbReference>
<reference evidence="2 3" key="1">
    <citation type="journal article" date="2011" name="Front. Microbiol.">
        <title>Genomic signatures of strain selection and enhancement in Bacillus atrophaeus var. globigii, a historical biowarfare simulant.</title>
        <authorList>
            <person name="Gibbons H.S."/>
            <person name="Broomall S.M."/>
            <person name="McNew L.A."/>
            <person name="Daligault H."/>
            <person name="Chapman C."/>
            <person name="Bruce D."/>
            <person name="Karavis M."/>
            <person name="Krepps M."/>
            <person name="McGregor P.A."/>
            <person name="Hong C."/>
            <person name="Park K.H."/>
            <person name="Akmal A."/>
            <person name="Feldman A."/>
            <person name="Lin J.S."/>
            <person name="Chang W.E."/>
            <person name="Higgs B.W."/>
            <person name="Demirev P."/>
            <person name="Lindquist J."/>
            <person name="Liem A."/>
            <person name="Fochler E."/>
            <person name="Read T.D."/>
            <person name="Tapia R."/>
            <person name="Johnson S."/>
            <person name="Bishop-Lilly K.A."/>
            <person name="Detter C."/>
            <person name="Han C."/>
            <person name="Sozhamannan S."/>
            <person name="Rosenzweig C.N."/>
            <person name="Skowronski E.W."/>
        </authorList>
    </citation>
    <scope>NUCLEOTIDE SEQUENCE [LARGE SCALE GENOMIC DNA]</scope>
    <source>
        <strain evidence="2 3">MLST1</strain>
    </source>
</reference>
<feature type="region of interest" description="Disordered" evidence="1">
    <location>
        <begin position="172"/>
        <end position="213"/>
    </location>
</feature>
<dbReference type="AlphaFoldDB" id="A0A432W6A8"/>
<dbReference type="InterPro" id="IPR007396">
    <property type="entry name" value="TR_PAI2-type"/>
</dbReference>
<dbReference type="EMBL" id="PIPL01000001">
    <property type="protein sequence ID" value="RUO25572.1"/>
    <property type="molecule type" value="Genomic_DNA"/>
</dbReference>
<dbReference type="PANTHER" id="PTHR35802:SF1">
    <property type="entry name" value="PROTEASE SYNTHASE AND SPORULATION PROTEIN PAI 2"/>
    <property type="match status" value="1"/>
</dbReference>
<organism evidence="2 3">
    <name type="scientific">Aliidiomarina minuta</name>
    <dbReference type="NCBI Taxonomy" id="880057"/>
    <lineage>
        <taxon>Bacteria</taxon>
        <taxon>Pseudomonadati</taxon>
        <taxon>Pseudomonadota</taxon>
        <taxon>Gammaproteobacteria</taxon>
        <taxon>Alteromonadales</taxon>
        <taxon>Idiomarinaceae</taxon>
        <taxon>Aliidiomarina</taxon>
    </lineage>
</organism>
<evidence type="ECO:0000313" key="2">
    <source>
        <dbReference type="EMBL" id="RUO25572.1"/>
    </source>
</evidence>
<dbReference type="RefSeq" id="WP_126802280.1">
    <property type="nucleotide sequence ID" value="NZ_PIPL01000001.1"/>
</dbReference>
<dbReference type="Pfam" id="PF04299">
    <property type="entry name" value="FMN_bind_2"/>
    <property type="match status" value="1"/>
</dbReference>
<protein>
    <submittedName>
        <fullName evidence="2">Transcriptional regulator</fullName>
    </submittedName>
</protein>
<sequence>MYIPKHFKEEDTQKLHEYIRDYSFGLLIVADEAGIEANHLPFHLSENQDFGVLRCHVARNNPVWLRLTDGARVLVVFQGPDAYVSPSWYATKAETGRVVPTWNYLAVHAEGRARVIEEGAWLKQHLHELTDKHESEMNAPWSVDDAPADYTERLMKAIVGIEIEIHTLTGKLKASQNQPERNRAGVKAGLEETEQRSSRFGQLKKLSSDPKLS</sequence>
<dbReference type="SUPFAM" id="SSF50475">
    <property type="entry name" value="FMN-binding split barrel"/>
    <property type="match status" value="1"/>
</dbReference>
<dbReference type="PIRSF" id="PIRSF010372">
    <property type="entry name" value="PaiB"/>
    <property type="match status" value="1"/>
</dbReference>
<evidence type="ECO:0000313" key="3">
    <source>
        <dbReference type="Proteomes" id="UP000288293"/>
    </source>
</evidence>
<evidence type="ECO:0000256" key="1">
    <source>
        <dbReference type="SAM" id="MobiDB-lite"/>
    </source>
</evidence>
<keyword evidence="3" id="KW-1185">Reference proteome</keyword>